<feature type="active site" evidence="1">
    <location>
        <position position="20"/>
    </location>
</feature>
<dbReference type="EMBL" id="MT631450">
    <property type="protein sequence ID" value="QNO50747.1"/>
    <property type="molecule type" value="Genomic_DNA"/>
</dbReference>
<dbReference type="InterPro" id="IPR001792">
    <property type="entry name" value="Acylphosphatase-like_dom"/>
</dbReference>
<evidence type="ECO:0000256" key="2">
    <source>
        <dbReference type="RuleBase" id="RU004168"/>
    </source>
</evidence>
<dbReference type="InterPro" id="IPR020456">
    <property type="entry name" value="Acylphosphatase"/>
</dbReference>
<sequence>MTQTRATIIAKGEVQRVGYRAAVEKIARKLKLTVFVENLKPYDVRIVAEGEEDVLNEFVAQIRITRHPIAPISVEDLDVEFGAATKEFEYFAIRRGDWKEELGERMDTAGALLYRSVELGTESVKIGWESVKTGKKMLEKRDSMLGKQDKTIEILEDVREDTGEITNALAFLKEIYRETSELRDKYGVLSRDVEAIKVKLKAG</sequence>
<dbReference type="SUPFAM" id="SSF54975">
    <property type="entry name" value="Acylphosphatase/BLUF domain-like"/>
    <property type="match status" value="1"/>
</dbReference>
<comment type="catalytic activity">
    <reaction evidence="1">
        <text>an acyl phosphate + H2O = a carboxylate + phosphate + H(+)</text>
        <dbReference type="Rhea" id="RHEA:14965"/>
        <dbReference type="ChEBI" id="CHEBI:15377"/>
        <dbReference type="ChEBI" id="CHEBI:15378"/>
        <dbReference type="ChEBI" id="CHEBI:29067"/>
        <dbReference type="ChEBI" id="CHEBI:43474"/>
        <dbReference type="ChEBI" id="CHEBI:59918"/>
        <dbReference type="EC" id="3.6.1.7"/>
    </reaction>
</comment>
<feature type="active site" evidence="1">
    <location>
        <position position="38"/>
    </location>
</feature>
<proteinExistence type="inferred from homology"/>
<accession>A0A7G9YRW3</accession>
<dbReference type="PROSITE" id="PS51160">
    <property type="entry name" value="ACYLPHOSPHATASE_3"/>
    <property type="match status" value="1"/>
</dbReference>
<feature type="domain" description="Acylphosphatase-like" evidence="3">
    <location>
        <begin position="5"/>
        <end position="95"/>
    </location>
</feature>
<dbReference type="InterPro" id="IPR036046">
    <property type="entry name" value="Acylphosphatase-like_dom_sf"/>
</dbReference>
<dbReference type="EC" id="3.6.1.7" evidence="1"/>
<dbReference type="PANTHER" id="PTHR47268">
    <property type="entry name" value="ACYLPHOSPHATASE"/>
    <property type="match status" value="1"/>
</dbReference>
<evidence type="ECO:0000313" key="4">
    <source>
        <dbReference type="EMBL" id="QNO50747.1"/>
    </source>
</evidence>
<name>A0A7G9YRW3_9EURY</name>
<gene>
    <name evidence="4" type="primary">yccX</name>
    <name evidence="4" type="ORF">HAICDJOK_00007</name>
</gene>
<evidence type="ECO:0000259" key="3">
    <source>
        <dbReference type="PROSITE" id="PS51160"/>
    </source>
</evidence>
<reference evidence="4" key="1">
    <citation type="submission" date="2020-06" db="EMBL/GenBank/DDBJ databases">
        <title>Unique genomic features of the anaerobic methanotrophic archaea.</title>
        <authorList>
            <person name="Chadwick G.L."/>
            <person name="Skennerton C.T."/>
            <person name="Laso-Perez R."/>
            <person name="Leu A.O."/>
            <person name="Speth D.R."/>
            <person name="Yu H."/>
            <person name="Morgan-Lang C."/>
            <person name="Hatzenpichler R."/>
            <person name="Goudeau D."/>
            <person name="Malmstrom R."/>
            <person name="Brazelton W.J."/>
            <person name="Woyke T."/>
            <person name="Hallam S.J."/>
            <person name="Tyson G.W."/>
            <person name="Wegener G."/>
            <person name="Boetius A."/>
            <person name="Orphan V."/>
        </authorList>
    </citation>
    <scope>NUCLEOTIDE SEQUENCE</scope>
</reference>
<keyword evidence="1 4" id="KW-0378">Hydrolase</keyword>
<dbReference type="GO" id="GO:0003998">
    <property type="term" value="F:acylphosphatase activity"/>
    <property type="evidence" value="ECO:0007669"/>
    <property type="project" value="UniProtKB-EC"/>
</dbReference>
<dbReference type="PANTHER" id="PTHR47268:SF4">
    <property type="entry name" value="ACYLPHOSPHATASE"/>
    <property type="match status" value="1"/>
</dbReference>
<dbReference type="Gene3D" id="3.30.70.100">
    <property type="match status" value="1"/>
</dbReference>
<organism evidence="4">
    <name type="scientific">Candidatus Methanophagaceae archaeon ANME-1 ERB6</name>
    <dbReference type="NCBI Taxonomy" id="2759912"/>
    <lineage>
        <taxon>Archaea</taxon>
        <taxon>Methanobacteriati</taxon>
        <taxon>Methanobacteriota</taxon>
        <taxon>Stenosarchaea group</taxon>
        <taxon>Methanomicrobia</taxon>
        <taxon>Candidatus Methanophagales</taxon>
        <taxon>Candidatus Methanophagaceae</taxon>
    </lineage>
</organism>
<evidence type="ECO:0000256" key="1">
    <source>
        <dbReference type="PROSITE-ProRule" id="PRU00520"/>
    </source>
</evidence>
<dbReference type="Pfam" id="PF00708">
    <property type="entry name" value="Acylphosphatase"/>
    <property type="match status" value="1"/>
</dbReference>
<protein>
    <recommendedName>
        <fullName evidence="1">acylphosphatase</fullName>
        <ecNumber evidence="1">3.6.1.7</ecNumber>
    </recommendedName>
</protein>
<dbReference type="AlphaFoldDB" id="A0A7G9YRW3"/>
<comment type="similarity">
    <text evidence="2">Belongs to the acylphosphatase family.</text>
</comment>